<dbReference type="EnsemblFungi" id="EJT76016">
    <property type="protein sequence ID" value="EJT76016"/>
    <property type="gene ID" value="GGTG_05941"/>
</dbReference>
<evidence type="ECO:0000313" key="4">
    <source>
        <dbReference type="Proteomes" id="UP000006039"/>
    </source>
</evidence>
<reference evidence="2" key="2">
    <citation type="submission" date="2010-07" db="EMBL/GenBank/DDBJ databases">
        <authorList>
            <consortium name="The Broad Institute Genome Sequencing Platform"/>
            <consortium name="Broad Institute Genome Sequencing Center for Infectious Disease"/>
            <person name="Ma L.-J."/>
            <person name="Dead R."/>
            <person name="Young S."/>
            <person name="Zeng Q."/>
            <person name="Koehrsen M."/>
            <person name="Alvarado L."/>
            <person name="Berlin A."/>
            <person name="Chapman S.B."/>
            <person name="Chen Z."/>
            <person name="Freedman E."/>
            <person name="Gellesch M."/>
            <person name="Goldberg J."/>
            <person name="Griggs A."/>
            <person name="Gujja S."/>
            <person name="Heilman E.R."/>
            <person name="Heiman D."/>
            <person name="Hepburn T."/>
            <person name="Howarth C."/>
            <person name="Jen D."/>
            <person name="Larson L."/>
            <person name="Mehta T."/>
            <person name="Neiman D."/>
            <person name="Pearson M."/>
            <person name="Roberts A."/>
            <person name="Saif S."/>
            <person name="Shea T."/>
            <person name="Shenoy N."/>
            <person name="Sisk P."/>
            <person name="Stolte C."/>
            <person name="Sykes S."/>
            <person name="Walk T."/>
            <person name="White J."/>
            <person name="Yandava C."/>
            <person name="Haas B."/>
            <person name="Nusbaum C."/>
            <person name="Birren B."/>
        </authorList>
    </citation>
    <scope>NUCLEOTIDE SEQUENCE</scope>
    <source>
        <strain evidence="2">R3-111a-1</strain>
    </source>
</reference>
<dbReference type="eggNOG" id="ENOG502RPG0">
    <property type="taxonomic scope" value="Eukaryota"/>
</dbReference>
<dbReference type="GeneID" id="20346399"/>
<dbReference type="OrthoDB" id="10477420at2759"/>
<name>J3NXD4_GAET3</name>
<accession>J3NXD4</accession>
<dbReference type="RefSeq" id="XP_009222016.1">
    <property type="nucleotide sequence ID" value="XM_009223752.1"/>
</dbReference>
<evidence type="ECO:0000313" key="3">
    <source>
        <dbReference type="EnsemblFungi" id="EJT76016"/>
    </source>
</evidence>
<feature type="region of interest" description="Disordered" evidence="1">
    <location>
        <begin position="1"/>
        <end position="40"/>
    </location>
</feature>
<gene>
    <name evidence="3" type="primary">20346399</name>
    <name evidence="2" type="ORF">GGTG_05941</name>
</gene>
<organism evidence="2">
    <name type="scientific">Gaeumannomyces tritici (strain R3-111a-1)</name>
    <name type="common">Wheat and barley take-all root rot fungus</name>
    <name type="synonym">Gaeumannomyces graminis var. tritici</name>
    <dbReference type="NCBI Taxonomy" id="644352"/>
    <lineage>
        <taxon>Eukaryota</taxon>
        <taxon>Fungi</taxon>
        <taxon>Dikarya</taxon>
        <taxon>Ascomycota</taxon>
        <taxon>Pezizomycotina</taxon>
        <taxon>Sordariomycetes</taxon>
        <taxon>Sordariomycetidae</taxon>
        <taxon>Magnaporthales</taxon>
        <taxon>Magnaporthaceae</taxon>
        <taxon>Gaeumannomyces</taxon>
    </lineage>
</organism>
<dbReference type="AlphaFoldDB" id="J3NXD4"/>
<proteinExistence type="predicted"/>
<evidence type="ECO:0000313" key="2">
    <source>
        <dbReference type="EMBL" id="EJT76016.1"/>
    </source>
</evidence>
<reference evidence="2" key="3">
    <citation type="submission" date="2010-09" db="EMBL/GenBank/DDBJ databases">
        <title>Annotation of Gaeumannomyces graminis var. tritici R3-111a-1.</title>
        <authorList>
            <consortium name="The Broad Institute Genome Sequencing Platform"/>
            <person name="Ma L.-J."/>
            <person name="Dead R."/>
            <person name="Young S.K."/>
            <person name="Zeng Q."/>
            <person name="Gargeya S."/>
            <person name="Fitzgerald M."/>
            <person name="Haas B."/>
            <person name="Abouelleil A."/>
            <person name="Alvarado L."/>
            <person name="Arachchi H.M."/>
            <person name="Berlin A."/>
            <person name="Brown A."/>
            <person name="Chapman S.B."/>
            <person name="Chen Z."/>
            <person name="Dunbar C."/>
            <person name="Freedman E."/>
            <person name="Gearin G."/>
            <person name="Gellesch M."/>
            <person name="Goldberg J."/>
            <person name="Griggs A."/>
            <person name="Gujja S."/>
            <person name="Heiman D."/>
            <person name="Howarth C."/>
            <person name="Larson L."/>
            <person name="Lui A."/>
            <person name="MacDonald P.J.P."/>
            <person name="Mehta T."/>
            <person name="Montmayeur A."/>
            <person name="Murphy C."/>
            <person name="Neiman D."/>
            <person name="Pearson M."/>
            <person name="Priest M."/>
            <person name="Roberts A."/>
            <person name="Saif S."/>
            <person name="Shea T."/>
            <person name="Shenoy N."/>
            <person name="Sisk P."/>
            <person name="Stolte C."/>
            <person name="Sykes S."/>
            <person name="Yandava C."/>
            <person name="Wortman J."/>
            <person name="Nusbaum C."/>
            <person name="Birren B."/>
        </authorList>
    </citation>
    <scope>NUCLEOTIDE SEQUENCE</scope>
    <source>
        <strain evidence="2">R3-111a-1</strain>
    </source>
</reference>
<feature type="compositionally biased region" description="Acidic residues" evidence="1">
    <location>
        <begin position="1"/>
        <end position="23"/>
    </location>
</feature>
<dbReference type="EMBL" id="GL385397">
    <property type="protein sequence ID" value="EJT76016.1"/>
    <property type="molecule type" value="Genomic_DNA"/>
</dbReference>
<sequence length="450" mass="50888">MADNNEFDPDDLFAYSDEDDDEMGNAVADDNPLSNAQMKEGGGPEVYVPLCSDLKANYQVLKKLGEGKHFVVFSVWDINAQRKLAMKIPNEPLPRKGTGKGDRKEYNKKVKVLAKEVDNLLSIQTHISEGDGEISRHDKEDDVTMTAAEMGVAAGKPVTDMIIDQEVYGYMMHKSAKRNYRFTWMSKDARCNDGTQVSAAHFVMCNAGTMMTLRAMCVENKVRIPAEFGARCMAHLFKAWQSTVGSRQRGIFQNDYTEANVFLHSADSRQYPDCYLGDFGDGVAHEYASVRWRMEVLEYFRKLAGREVLQPQLEHARTLPRDDDRKLWLAIQSVMKKFLKELERKYKDGAAAELVGLVDATAKEFVGLEREAAQLEQSNVLKARFLEIVQRLKDPKCDILTFPTRAACVQATRDGGPLYGLPDNCRPIQLQEYGKLYWLDDSSEEDSDKV</sequence>
<reference evidence="3" key="4">
    <citation type="journal article" date="2015" name="G3 (Bethesda)">
        <title>Genome sequences of three phytopathogenic species of the Magnaporthaceae family of fungi.</title>
        <authorList>
            <person name="Okagaki L.H."/>
            <person name="Nunes C.C."/>
            <person name="Sailsbery J."/>
            <person name="Clay B."/>
            <person name="Brown D."/>
            <person name="John T."/>
            <person name="Oh Y."/>
            <person name="Young N."/>
            <person name="Fitzgerald M."/>
            <person name="Haas B.J."/>
            <person name="Zeng Q."/>
            <person name="Young S."/>
            <person name="Adiconis X."/>
            <person name="Fan L."/>
            <person name="Levin J.Z."/>
            <person name="Mitchell T.K."/>
            <person name="Okubara P.A."/>
            <person name="Farman M.L."/>
            <person name="Kohn L.M."/>
            <person name="Birren B."/>
            <person name="Ma L.-J."/>
            <person name="Dean R.A."/>
        </authorList>
    </citation>
    <scope>NUCLEOTIDE SEQUENCE</scope>
    <source>
        <strain evidence="3">R3-111a-1</strain>
    </source>
</reference>
<dbReference type="HOGENOM" id="CLU_608376_0_0_1"/>
<protein>
    <submittedName>
        <fullName evidence="2 3">Uncharacterized protein</fullName>
    </submittedName>
</protein>
<keyword evidence="4" id="KW-1185">Reference proteome</keyword>
<reference evidence="3" key="5">
    <citation type="submission" date="2018-04" db="UniProtKB">
        <authorList>
            <consortium name="EnsemblFungi"/>
        </authorList>
    </citation>
    <scope>IDENTIFICATION</scope>
    <source>
        <strain evidence="3">R3-111a-1</strain>
    </source>
</reference>
<reference evidence="4" key="1">
    <citation type="submission" date="2010-07" db="EMBL/GenBank/DDBJ databases">
        <title>The genome sequence of Gaeumannomyces graminis var. tritici strain R3-111a-1.</title>
        <authorList>
            <consortium name="The Broad Institute Genome Sequencing Platform"/>
            <person name="Ma L.-J."/>
            <person name="Dead R."/>
            <person name="Young S."/>
            <person name="Zeng Q."/>
            <person name="Koehrsen M."/>
            <person name="Alvarado L."/>
            <person name="Berlin A."/>
            <person name="Chapman S.B."/>
            <person name="Chen Z."/>
            <person name="Freedman E."/>
            <person name="Gellesch M."/>
            <person name="Goldberg J."/>
            <person name="Griggs A."/>
            <person name="Gujja S."/>
            <person name="Heilman E.R."/>
            <person name="Heiman D."/>
            <person name="Hepburn T."/>
            <person name="Howarth C."/>
            <person name="Jen D."/>
            <person name="Larson L."/>
            <person name="Mehta T."/>
            <person name="Neiman D."/>
            <person name="Pearson M."/>
            <person name="Roberts A."/>
            <person name="Saif S."/>
            <person name="Shea T."/>
            <person name="Shenoy N."/>
            <person name="Sisk P."/>
            <person name="Stolte C."/>
            <person name="Sykes S."/>
            <person name="Walk T."/>
            <person name="White J."/>
            <person name="Yandava C."/>
            <person name="Haas B."/>
            <person name="Nusbaum C."/>
            <person name="Birren B."/>
        </authorList>
    </citation>
    <scope>NUCLEOTIDE SEQUENCE [LARGE SCALE GENOMIC DNA]</scope>
    <source>
        <strain evidence="4">R3-111a-1</strain>
    </source>
</reference>
<dbReference type="Proteomes" id="UP000006039">
    <property type="component" value="Unassembled WGS sequence"/>
</dbReference>
<dbReference type="VEuPathDB" id="FungiDB:GGTG_05941"/>
<evidence type="ECO:0000256" key="1">
    <source>
        <dbReference type="SAM" id="MobiDB-lite"/>
    </source>
</evidence>